<dbReference type="EMBL" id="CP000678">
    <property type="protein sequence ID" value="ABQ86884.1"/>
    <property type="molecule type" value="Genomic_DNA"/>
</dbReference>
<organism evidence="4 5">
    <name type="scientific">Methanobrevibacter smithii (strain ATCC 35061 / DSM 861 / OCM 144 / PS)</name>
    <dbReference type="NCBI Taxonomy" id="420247"/>
    <lineage>
        <taxon>Archaea</taxon>
        <taxon>Methanobacteriati</taxon>
        <taxon>Methanobacteriota</taxon>
        <taxon>Methanomada group</taxon>
        <taxon>Methanobacteria</taxon>
        <taxon>Methanobacteriales</taxon>
        <taxon>Methanobacteriaceae</taxon>
        <taxon>Methanobrevibacter</taxon>
    </lineage>
</organism>
<dbReference type="RefSeq" id="WP_011954040.1">
    <property type="nucleotide sequence ID" value="NC_009515.1"/>
</dbReference>
<dbReference type="eggNOG" id="arCOG07906">
    <property type="taxonomic scope" value="Archaea"/>
</dbReference>
<dbReference type="Proteomes" id="UP000001992">
    <property type="component" value="Chromosome"/>
</dbReference>
<proteinExistence type="predicted"/>
<dbReference type="Pfam" id="PF13240">
    <property type="entry name" value="Zn_Ribbon_1"/>
    <property type="match status" value="1"/>
</dbReference>
<dbReference type="InterPro" id="IPR026870">
    <property type="entry name" value="Zinc_ribbon_dom"/>
</dbReference>
<evidence type="ECO:0000259" key="2">
    <source>
        <dbReference type="Pfam" id="PF13240"/>
    </source>
</evidence>
<keyword evidence="1" id="KW-1133">Transmembrane helix</keyword>
<name>A5UL06_METS3</name>
<feature type="transmembrane region" description="Helical" evidence="1">
    <location>
        <begin position="108"/>
        <end position="138"/>
    </location>
</feature>
<dbReference type="KEGG" id="msi:Msm_0679"/>
<feature type="domain" description="DUF4064" evidence="3">
    <location>
        <begin position="42"/>
        <end position="116"/>
    </location>
</feature>
<dbReference type="PATRIC" id="fig|420247.28.peg.676"/>
<evidence type="ECO:0000259" key="3">
    <source>
        <dbReference type="Pfam" id="PF13273"/>
    </source>
</evidence>
<evidence type="ECO:0000313" key="5">
    <source>
        <dbReference type="Proteomes" id="UP000001992"/>
    </source>
</evidence>
<keyword evidence="1" id="KW-0472">Membrane</keyword>
<dbReference type="HOGENOM" id="CLU_134233_0_0_2"/>
<dbReference type="GeneID" id="78817308"/>
<dbReference type="BioCyc" id="MSMI420247:GHWZ-692-MONOMER"/>
<keyword evidence="1" id="KW-0812">Transmembrane</keyword>
<reference evidence="4 5" key="1">
    <citation type="journal article" date="2007" name="Proc. Natl. Acad. Sci. U.S.A.">
        <title>Genomic and metabolic adaptations of Methanobrevibacter smithii to the human gut.</title>
        <authorList>
            <person name="Samuel B.S."/>
            <person name="Hansen E.E."/>
            <person name="Manchester J.K."/>
            <person name="Coutinho P.M."/>
            <person name="Henrissat B."/>
            <person name="Fulton R."/>
            <person name="Latreille P."/>
            <person name="Kim K."/>
            <person name="Wilson R.K."/>
            <person name="Gordon J.I."/>
        </authorList>
    </citation>
    <scope>NUCLEOTIDE SEQUENCE [LARGE SCALE GENOMIC DNA]</scope>
    <source>
        <strain evidence="5">ATCC 35061 / DSM 861 / OCM 144 / PS</strain>
    </source>
</reference>
<evidence type="ECO:0000313" key="4">
    <source>
        <dbReference type="EMBL" id="ABQ86884.1"/>
    </source>
</evidence>
<keyword evidence="5" id="KW-1185">Reference proteome</keyword>
<dbReference type="Pfam" id="PF13273">
    <property type="entry name" value="DUF4064"/>
    <property type="match status" value="1"/>
</dbReference>
<dbReference type="EnsemblBacteria" id="ABQ86884">
    <property type="protein sequence ID" value="ABQ86884"/>
    <property type="gene ID" value="Msm_0679"/>
</dbReference>
<feature type="transmembrane region" description="Helical" evidence="1">
    <location>
        <begin position="47"/>
        <end position="68"/>
    </location>
</feature>
<accession>A5UL06</accession>
<sequence>MKFCVSCGTENDDNATFCIKCGYNFDGKSETSTKEITANETSRTLELVLGIIGAIFGLLGGVFAIMLSSFGGTEIFALGISALLASIVGIVGSVYVKNNAKTGGIILIISAIWLLISISAYGILGFILLGIAGLIALIRK</sequence>
<protein>
    <submittedName>
        <fullName evidence="4">Conserved hypothetical membrane protein Msm_0679</fullName>
    </submittedName>
</protein>
<gene>
    <name evidence="4" type="ordered locus">Msm_0679</name>
</gene>
<dbReference type="InterPro" id="IPR025273">
    <property type="entry name" value="DUF4064"/>
</dbReference>
<dbReference type="AlphaFoldDB" id="A5UL06"/>
<dbReference type="STRING" id="420247.Msm_0679"/>
<evidence type="ECO:0000256" key="1">
    <source>
        <dbReference type="SAM" id="Phobius"/>
    </source>
</evidence>
<feature type="domain" description="Zinc-ribbon" evidence="2">
    <location>
        <begin position="3"/>
        <end position="23"/>
    </location>
</feature>
<feature type="transmembrane region" description="Helical" evidence="1">
    <location>
        <begin position="75"/>
        <end position="96"/>
    </location>
</feature>